<evidence type="ECO:0000313" key="2">
    <source>
        <dbReference type="EMBL" id="KAF5938980.1"/>
    </source>
</evidence>
<evidence type="ECO:0000256" key="1">
    <source>
        <dbReference type="SAM" id="Phobius"/>
    </source>
</evidence>
<dbReference type="EMBL" id="JACBKZ010000011">
    <property type="protein sequence ID" value="KAF5938980.1"/>
    <property type="molecule type" value="Genomic_DNA"/>
</dbReference>
<organism evidence="2 3">
    <name type="scientific">Camellia sinensis</name>
    <name type="common">Tea plant</name>
    <name type="synonym">Thea sinensis</name>
    <dbReference type="NCBI Taxonomy" id="4442"/>
    <lineage>
        <taxon>Eukaryota</taxon>
        <taxon>Viridiplantae</taxon>
        <taxon>Streptophyta</taxon>
        <taxon>Embryophyta</taxon>
        <taxon>Tracheophyta</taxon>
        <taxon>Spermatophyta</taxon>
        <taxon>Magnoliopsida</taxon>
        <taxon>eudicotyledons</taxon>
        <taxon>Gunneridae</taxon>
        <taxon>Pentapetalae</taxon>
        <taxon>asterids</taxon>
        <taxon>Ericales</taxon>
        <taxon>Theaceae</taxon>
        <taxon>Camellia</taxon>
    </lineage>
</organism>
<accession>A0A7J7GE23</accession>
<sequence length="59" mass="6937">MIDLLKLVATKVVPNKNLRLPKGGITGEHIFWFAMGLVLRWRRKSCIGKKKRYNDKNKR</sequence>
<gene>
    <name evidence="2" type="ORF">HYC85_023239</name>
</gene>
<keyword evidence="1" id="KW-1133">Transmembrane helix</keyword>
<keyword evidence="3" id="KW-1185">Reference proteome</keyword>
<reference evidence="2 3" key="2">
    <citation type="submission" date="2020-07" db="EMBL/GenBank/DDBJ databases">
        <title>Genome assembly of wild tea tree DASZ reveals pedigree and selection history of tea varieties.</title>
        <authorList>
            <person name="Zhang W."/>
        </authorList>
    </citation>
    <scope>NUCLEOTIDE SEQUENCE [LARGE SCALE GENOMIC DNA]</scope>
    <source>
        <strain evidence="3">cv. G240</strain>
        <tissue evidence="2">Leaf</tissue>
    </source>
</reference>
<evidence type="ECO:0000313" key="3">
    <source>
        <dbReference type="Proteomes" id="UP000593564"/>
    </source>
</evidence>
<reference evidence="3" key="1">
    <citation type="journal article" date="2020" name="Nat. Commun.">
        <title>Genome assembly of wild tea tree DASZ reveals pedigree and selection history of tea varieties.</title>
        <authorList>
            <person name="Zhang W."/>
            <person name="Zhang Y."/>
            <person name="Qiu H."/>
            <person name="Guo Y."/>
            <person name="Wan H."/>
            <person name="Zhang X."/>
            <person name="Scossa F."/>
            <person name="Alseekh S."/>
            <person name="Zhang Q."/>
            <person name="Wang P."/>
            <person name="Xu L."/>
            <person name="Schmidt M.H."/>
            <person name="Jia X."/>
            <person name="Li D."/>
            <person name="Zhu A."/>
            <person name="Guo F."/>
            <person name="Chen W."/>
            <person name="Ni D."/>
            <person name="Usadel B."/>
            <person name="Fernie A.R."/>
            <person name="Wen W."/>
        </authorList>
    </citation>
    <scope>NUCLEOTIDE SEQUENCE [LARGE SCALE GENOMIC DNA]</scope>
    <source>
        <strain evidence="3">cv. G240</strain>
    </source>
</reference>
<name>A0A7J7GE23_CAMSI</name>
<feature type="transmembrane region" description="Helical" evidence="1">
    <location>
        <begin position="20"/>
        <end position="41"/>
    </location>
</feature>
<keyword evidence="1" id="KW-0812">Transmembrane</keyword>
<protein>
    <submittedName>
        <fullName evidence="2">Uncharacterized protein</fullName>
    </submittedName>
</protein>
<comment type="caution">
    <text evidence="2">The sequence shown here is derived from an EMBL/GenBank/DDBJ whole genome shotgun (WGS) entry which is preliminary data.</text>
</comment>
<keyword evidence="1" id="KW-0472">Membrane</keyword>
<dbReference type="Proteomes" id="UP000593564">
    <property type="component" value="Unassembled WGS sequence"/>
</dbReference>
<dbReference type="AlphaFoldDB" id="A0A7J7GE23"/>
<proteinExistence type="predicted"/>